<accession>E3MY00</accession>
<protein>
    <recommendedName>
        <fullName evidence="1">F-box domain-containing protein</fullName>
    </recommendedName>
</protein>
<dbReference type="PANTHER" id="PTHR22899">
    <property type="entry name" value="CYCLIN-RELATED F-BOX FAMILY"/>
    <property type="match status" value="1"/>
</dbReference>
<reference evidence="2" key="1">
    <citation type="submission" date="2007-07" db="EMBL/GenBank/DDBJ databases">
        <title>PCAP assembly of the Caenorhabditis remanei genome.</title>
        <authorList>
            <consortium name="The Caenorhabditis remanei Sequencing Consortium"/>
            <person name="Wilson R.K."/>
        </authorList>
    </citation>
    <scope>NUCLEOTIDE SEQUENCE [LARGE SCALE GENOMIC DNA]</scope>
    <source>
        <strain evidence="2">PB4641</strain>
    </source>
</reference>
<dbReference type="Pfam" id="PF00646">
    <property type="entry name" value="F-box"/>
    <property type="match status" value="1"/>
</dbReference>
<dbReference type="Proteomes" id="UP000008281">
    <property type="component" value="Unassembled WGS sequence"/>
</dbReference>
<proteinExistence type="predicted"/>
<dbReference type="OrthoDB" id="5901896at2759"/>
<dbReference type="InParanoid" id="E3MY00"/>
<organism evidence="3">
    <name type="scientific">Caenorhabditis remanei</name>
    <name type="common">Caenorhabditis vulgaris</name>
    <dbReference type="NCBI Taxonomy" id="31234"/>
    <lineage>
        <taxon>Eukaryota</taxon>
        <taxon>Metazoa</taxon>
        <taxon>Ecdysozoa</taxon>
        <taxon>Nematoda</taxon>
        <taxon>Chromadorea</taxon>
        <taxon>Rhabditida</taxon>
        <taxon>Rhabditina</taxon>
        <taxon>Rhabditomorpha</taxon>
        <taxon>Rhabditoidea</taxon>
        <taxon>Rhabditidae</taxon>
        <taxon>Peloderinae</taxon>
        <taxon>Caenorhabditis</taxon>
    </lineage>
</organism>
<sequence>MTSSFPLLNLPSEAILHVLKSMDYGEFITISLLSKRAKQAVESMNLYCRHASVVISDSIILFMSRDSTHVKLNFTMDNVSDERTNGSLSLPDTVKLKIYTIGSQEMKWSIKGICIKTWINHFKAVFHFSKFDLLRFDENTSRFDIEELQTTLRTIGVLYILSDNGWDVKSILKHFPARRLWFNNDVFKRLGNPHSVLIQNYDDLEIFPEFELPNTLDLDDLLTTNSKTIDIHGLDWTEKELNRFLKHWIKGSNPRMEKLSISLFSLKASNKFNILKGIKCMEMPADHTRWFKSCNGSVETVTGGYDFYRRDGTKATINFWEFGMGEMYVWYSHCVGKEEEMGN</sequence>
<dbReference type="InterPro" id="IPR001810">
    <property type="entry name" value="F-box_dom"/>
</dbReference>
<feature type="domain" description="F-box" evidence="1">
    <location>
        <begin position="4"/>
        <end position="50"/>
    </location>
</feature>
<dbReference type="PANTHER" id="PTHR22899:SF0">
    <property type="entry name" value="F-BOX ASSOCIATED DOMAIN-CONTAINING PROTEIN-RELATED"/>
    <property type="match status" value="1"/>
</dbReference>
<dbReference type="PROSITE" id="PS50181">
    <property type="entry name" value="FBOX"/>
    <property type="match status" value="1"/>
</dbReference>
<evidence type="ECO:0000313" key="3">
    <source>
        <dbReference type="Proteomes" id="UP000008281"/>
    </source>
</evidence>
<dbReference type="OMA" id="MEYFRID"/>
<gene>
    <name evidence="2" type="ORF">CRE_29343</name>
</gene>
<keyword evidence="3" id="KW-1185">Reference proteome</keyword>
<dbReference type="InterPro" id="IPR012885">
    <property type="entry name" value="F-box_Sdz-33"/>
</dbReference>
<dbReference type="Pfam" id="PF07735">
    <property type="entry name" value="FBA_2"/>
    <property type="match status" value="1"/>
</dbReference>
<dbReference type="HOGENOM" id="CLU_028840_1_3_1"/>
<dbReference type="AlphaFoldDB" id="E3MY00"/>
<name>E3MY00_CAERE</name>
<dbReference type="EMBL" id="DS268494">
    <property type="protein sequence ID" value="EFP11886.1"/>
    <property type="molecule type" value="Genomic_DNA"/>
</dbReference>
<dbReference type="InterPro" id="IPR053222">
    <property type="entry name" value="Zygotic_Embryogenesis-Asso"/>
</dbReference>
<dbReference type="FunCoup" id="E3MY00">
    <property type="interactions" value="425"/>
</dbReference>
<evidence type="ECO:0000259" key="1">
    <source>
        <dbReference type="PROSITE" id="PS50181"/>
    </source>
</evidence>
<evidence type="ECO:0000313" key="2">
    <source>
        <dbReference type="EMBL" id="EFP11886.1"/>
    </source>
</evidence>